<protein>
    <recommendedName>
        <fullName evidence="3">HNH nuclease domain-containing protein</fullName>
    </recommendedName>
</protein>
<accession>A0A1A8T7Y1</accession>
<dbReference type="RefSeq" id="WP_067206627.1">
    <property type="nucleotide sequence ID" value="NZ_FLOC01000005.1"/>
</dbReference>
<dbReference type="STRING" id="295068.MAQ5080_01088"/>
<name>A0A1A8T7Y1_9GAMM</name>
<keyword evidence="2" id="KW-1185">Reference proteome</keyword>
<dbReference type="Proteomes" id="UP000092627">
    <property type="component" value="Unassembled WGS sequence"/>
</dbReference>
<dbReference type="EMBL" id="FLOC01000005">
    <property type="protein sequence ID" value="SBS28418.1"/>
    <property type="molecule type" value="Genomic_DNA"/>
</dbReference>
<reference evidence="1 2" key="1">
    <citation type="submission" date="2016-06" db="EMBL/GenBank/DDBJ databases">
        <authorList>
            <person name="Kjaerup R.B."/>
            <person name="Dalgaard T.S."/>
            <person name="Juul-Madsen H.R."/>
        </authorList>
    </citation>
    <scope>NUCLEOTIDE SEQUENCE [LARGE SCALE GENOMIC DNA]</scope>
    <source>
        <strain evidence="1 2">CECT 5080</strain>
    </source>
</reference>
<evidence type="ECO:0000313" key="2">
    <source>
        <dbReference type="Proteomes" id="UP000092627"/>
    </source>
</evidence>
<sequence>MKKMNFPEVDDIKVLDDLSKNKSLSRTSYPLLLRDKNKVENSYRDYNQKKGNAFNVSFVRIDLDLKSALLKNYNSPPKELSFISILRDSSPEVCPMCGAFYPQELDHIMPKEDYPAWTVFSRNLVPACSCNKKRGRTLKGNNNERILHPYFDNFLKDRLLTISFSHDANKKLIDPKIDYVDENHNEILSIKFHAESIVLKNGIEKWLRGQINSLNVFPANVIKNIPRKKKIKIRKLIKLLEELLESYDDQTGSKNNWNSILIHGLLHAPSSLHRFIVKQHNNSIN</sequence>
<evidence type="ECO:0008006" key="3">
    <source>
        <dbReference type="Google" id="ProtNLM"/>
    </source>
</evidence>
<organism evidence="1 2">
    <name type="scientific">Marinomonas aquimarina</name>
    <dbReference type="NCBI Taxonomy" id="295068"/>
    <lineage>
        <taxon>Bacteria</taxon>
        <taxon>Pseudomonadati</taxon>
        <taxon>Pseudomonadota</taxon>
        <taxon>Gammaproteobacteria</taxon>
        <taxon>Oceanospirillales</taxon>
        <taxon>Oceanospirillaceae</taxon>
        <taxon>Marinomonas</taxon>
    </lineage>
</organism>
<gene>
    <name evidence="1" type="ORF">MAQ5080_01088</name>
</gene>
<dbReference type="AlphaFoldDB" id="A0A1A8T7Y1"/>
<proteinExistence type="predicted"/>
<dbReference type="OrthoDB" id="9816185at2"/>
<evidence type="ECO:0000313" key="1">
    <source>
        <dbReference type="EMBL" id="SBS28418.1"/>
    </source>
</evidence>